<dbReference type="EMBL" id="CP159872">
    <property type="protein sequence ID" value="XCM81999.1"/>
    <property type="molecule type" value="Genomic_DNA"/>
</dbReference>
<dbReference type="KEGG" id="kcm:ABWK59_25420"/>
<organism evidence="1">
    <name type="scientific">Kitasatospora camelliae</name>
    <dbReference type="NCBI Taxonomy" id="3156397"/>
    <lineage>
        <taxon>Bacteria</taxon>
        <taxon>Bacillati</taxon>
        <taxon>Actinomycetota</taxon>
        <taxon>Actinomycetes</taxon>
        <taxon>Kitasatosporales</taxon>
        <taxon>Streptomycetaceae</taxon>
        <taxon>Kitasatospora</taxon>
    </lineage>
</organism>
<sequence length="46" mass="5059">MRLLGPLDEKEMYDRVVVMTGLDEEQMMRAVAWQDGHGHSSGAGPG</sequence>
<evidence type="ECO:0000313" key="1">
    <source>
        <dbReference type="EMBL" id="XCM81999.1"/>
    </source>
</evidence>
<dbReference type="AlphaFoldDB" id="A0AAU8K413"/>
<dbReference type="RefSeq" id="WP_354642928.1">
    <property type="nucleotide sequence ID" value="NZ_CP159872.1"/>
</dbReference>
<accession>A0AAU8K413</accession>
<reference evidence="1" key="1">
    <citation type="submission" date="2024-06" db="EMBL/GenBank/DDBJ databases">
        <title>The genome sequences of Kitasatospora sp. strain HUAS MG31.</title>
        <authorList>
            <person name="Mo P."/>
        </authorList>
    </citation>
    <scope>NUCLEOTIDE SEQUENCE</scope>
    <source>
        <strain evidence="1">HUAS MG31</strain>
    </source>
</reference>
<gene>
    <name evidence="1" type="ORF">ABWK59_25420</name>
</gene>
<protein>
    <submittedName>
        <fullName evidence="1">Uncharacterized protein</fullName>
    </submittedName>
</protein>
<name>A0AAU8K413_9ACTN</name>
<proteinExistence type="predicted"/>